<comment type="caution">
    <text evidence="8">The sequence shown here is derived from an EMBL/GenBank/DDBJ whole genome shotgun (WGS) entry which is preliminary data.</text>
</comment>
<dbReference type="Gene3D" id="1.20.1070.10">
    <property type="entry name" value="Rhodopsin 7-helix transmembrane proteins"/>
    <property type="match status" value="1"/>
</dbReference>
<evidence type="ECO:0000256" key="5">
    <source>
        <dbReference type="ARBA" id="ARBA00023136"/>
    </source>
</evidence>
<feature type="transmembrane region" description="Helical" evidence="6">
    <location>
        <begin position="236"/>
        <end position="260"/>
    </location>
</feature>
<evidence type="ECO:0000259" key="7">
    <source>
        <dbReference type="PROSITE" id="PS50262"/>
    </source>
</evidence>
<keyword evidence="5 6" id="KW-0472">Membrane</keyword>
<name>A0A9X0DA38_9CNID</name>
<evidence type="ECO:0000256" key="3">
    <source>
        <dbReference type="ARBA" id="ARBA00022692"/>
    </source>
</evidence>
<evidence type="ECO:0000256" key="6">
    <source>
        <dbReference type="SAM" id="Phobius"/>
    </source>
</evidence>
<dbReference type="PRINTS" id="PR00237">
    <property type="entry name" value="GPCRRHODOPSN"/>
</dbReference>
<feature type="transmembrane region" description="Helical" evidence="6">
    <location>
        <begin position="149"/>
        <end position="169"/>
    </location>
</feature>
<dbReference type="GO" id="GO:0005886">
    <property type="term" value="C:plasma membrane"/>
    <property type="evidence" value="ECO:0007669"/>
    <property type="project" value="UniProtKB-SubCell"/>
</dbReference>
<reference evidence="8" key="1">
    <citation type="submission" date="2023-01" db="EMBL/GenBank/DDBJ databases">
        <title>Genome assembly of the deep-sea coral Lophelia pertusa.</title>
        <authorList>
            <person name="Herrera S."/>
            <person name="Cordes E."/>
        </authorList>
    </citation>
    <scope>NUCLEOTIDE SEQUENCE</scope>
    <source>
        <strain evidence="8">USNM1676648</strain>
        <tissue evidence="8">Polyp</tissue>
    </source>
</reference>
<organism evidence="8 9">
    <name type="scientific">Desmophyllum pertusum</name>
    <dbReference type="NCBI Taxonomy" id="174260"/>
    <lineage>
        <taxon>Eukaryota</taxon>
        <taxon>Metazoa</taxon>
        <taxon>Cnidaria</taxon>
        <taxon>Anthozoa</taxon>
        <taxon>Hexacorallia</taxon>
        <taxon>Scleractinia</taxon>
        <taxon>Caryophylliina</taxon>
        <taxon>Caryophylliidae</taxon>
        <taxon>Desmophyllum</taxon>
    </lineage>
</organism>
<keyword evidence="4 6" id="KW-1133">Transmembrane helix</keyword>
<keyword evidence="2" id="KW-1003">Cell membrane</keyword>
<dbReference type="PROSITE" id="PS50262">
    <property type="entry name" value="G_PROTEIN_RECEP_F1_2"/>
    <property type="match status" value="1"/>
</dbReference>
<feature type="domain" description="G-protein coupled receptors family 1 profile" evidence="7">
    <location>
        <begin position="46"/>
        <end position="288"/>
    </location>
</feature>
<protein>
    <recommendedName>
        <fullName evidence="7">G-protein coupled receptors family 1 profile domain-containing protein</fullName>
    </recommendedName>
</protein>
<comment type="subcellular location">
    <subcellularLocation>
        <location evidence="1">Cell membrane</location>
        <topology evidence="1">Multi-pass membrane protein</topology>
    </subcellularLocation>
</comment>
<accession>A0A9X0DA38</accession>
<evidence type="ECO:0000256" key="1">
    <source>
        <dbReference type="ARBA" id="ARBA00004651"/>
    </source>
</evidence>
<sequence>MNKSESSTTYCLFLDVVDITHDGFTLAIEISTLAVNSLFSITAVIANAFIAHVIYRTPSLQTPSSVLLCCLALSDFVTGLMTQPSFVAYKISELTGNATSACIGRVIHWVAGFTCTGVSVMTIASIAIDKFLALHLHLRYEQIVTNFQLAKVILFIWLCCAFIGIYVIFIHSDKYWTFIPLPMLLVSLFVTAVCYFQIFRIVRCHQRQIRATERRVSQQKTSTIDLKNYKKSALTMAYVVILFICSNVPFLIAMVVRVVMGYNSNVKLAYEIGGTVMYINSTLNPVCISCE</sequence>
<feature type="transmembrane region" description="Helical" evidence="6">
    <location>
        <begin position="175"/>
        <end position="198"/>
    </location>
</feature>
<evidence type="ECO:0000313" key="8">
    <source>
        <dbReference type="EMBL" id="KAJ7390554.1"/>
    </source>
</evidence>
<dbReference type="CDD" id="cd00637">
    <property type="entry name" value="7tm_classA_rhodopsin-like"/>
    <property type="match status" value="1"/>
</dbReference>
<dbReference type="EMBL" id="MU825415">
    <property type="protein sequence ID" value="KAJ7390554.1"/>
    <property type="molecule type" value="Genomic_DNA"/>
</dbReference>
<dbReference type="SUPFAM" id="SSF81321">
    <property type="entry name" value="Family A G protein-coupled receptor-like"/>
    <property type="match status" value="1"/>
</dbReference>
<keyword evidence="9" id="KW-1185">Reference proteome</keyword>
<feature type="transmembrane region" description="Helical" evidence="6">
    <location>
        <begin position="33"/>
        <end position="54"/>
    </location>
</feature>
<dbReference type="AlphaFoldDB" id="A0A9X0DA38"/>
<dbReference type="InterPro" id="IPR000276">
    <property type="entry name" value="GPCR_Rhodpsn"/>
</dbReference>
<dbReference type="Proteomes" id="UP001163046">
    <property type="component" value="Unassembled WGS sequence"/>
</dbReference>
<evidence type="ECO:0000256" key="2">
    <source>
        <dbReference type="ARBA" id="ARBA00022475"/>
    </source>
</evidence>
<evidence type="ECO:0000313" key="9">
    <source>
        <dbReference type="Proteomes" id="UP001163046"/>
    </source>
</evidence>
<keyword evidence="3 6" id="KW-0812">Transmembrane</keyword>
<dbReference type="InterPro" id="IPR017452">
    <property type="entry name" value="GPCR_Rhodpsn_7TM"/>
</dbReference>
<dbReference type="PANTHER" id="PTHR22750">
    <property type="entry name" value="G-PROTEIN COUPLED RECEPTOR"/>
    <property type="match status" value="1"/>
</dbReference>
<dbReference type="OrthoDB" id="10254436at2759"/>
<dbReference type="GO" id="GO:0004930">
    <property type="term" value="F:G protein-coupled receptor activity"/>
    <property type="evidence" value="ECO:0007669"/>
    <property type="project" value="InterPro"/>
</dbReference>
<evidence type="ECO:0000256" key="4">
    <source>
        <dbReference type="ARBA" id="ARBA00022989"/>
    </source>
</evidence>
<proteinExistence type="predicted"/>
<feature type="transmembrane region" description="Helical" evidence="6">
    <location>
        <begin position="106"/>
        <end position="128"/>
    </location>
</feature>
<dbReference type="Pfam" id="PF00001">
    <property type="entry name" value="7tm_1"/>
    <property type="match status" value="1"/>
</dbReference>
<gene>
    <name evidence="8" type="ORF">OS493_024591</name>
</gene>